<dbReference type="eggNOG" id="ENOG5031I1Y">
    <property type="taxonomic scope" value="Bacteria"/>
</dbReference>
<gene>
    <name evidence="1" type="ordered locus">W5S_4525</name>
</gene>
<dbReference type="Proteomes" id="UP000008044">
    <property type="component" value="Chromosome"/>
</dbReference>
<accession>A0A0H3IAW5</accession>
<dbReference type="STRING" id="1905730.W5S_4525"/>
<dbReference type="EMBL" id="CP003415">
    <property type="protein sequence ID" value="AFI92571.1"/>
    <property type="molecule type" value="Genomic_DNA"/>
</dbReference>
<evidence type="ECO:0000313" key="1">
    <source>
        <dbReference type="EMBL" id="AFI92571.1"/>
    </source>
</evidence>
<evidence type="ECO:0000313" key="2">
    <source>
        <dbReference type="Proteomes" id="UP000008044"/>
    </source>
</evidence>
<dbReference type="AlphaFoldDB" id="A0A0H3IAW5"/>
<name>A0A0H3IAW5_PECPM</name>
<proteinExistence type="predicted"/>
<sequence>MAKLILVKATTSTRCTGEKFTIKDSVLTQLIKQWAKAAVQGET</sequence>
<dbReference type="KEGG" id="pec:W5S_4525"/>
<dbReference type="HOGENOM" id="CLU_3237284_0_0_6"/>
<reference evidence="1 2" key="1">
    <citation type="journal article" date="2012" name="J. Bacteriol.">
        <title>Genome sequence of Pectobacterium sp. strain SCC3193.</title>
        <authorList>
            <person name="Koskinen J.P."/>
            <person name="Laine P."/>
            <person name="Niemi O."/>
            <person name="Nykyri J."/>
            <person name="Harjunpaa H."/>
            <person name="Auvinen P."/>
            <person name="Paulin L."/>
            <person name="Pirhonen M."/>
            <person name="Palva T."/>
            <person name="Holm L."/>
        </authorList>
    </citation>
    <scope>NUCLEOTIDE SEQUENCE [LARGE SCALE GENOMIC DNA]</scope>
    <source>
        <strain evidence="1 2">SCC3193</strain>
    </source>
</reference>
<protein>
    <submittedName>
        <fullName evidence="1">Uncharacterized protein</fullName>
    </submittedName>
</protein>
<organism evidence="1 2">
    <name type="scientific">Pectobacterium parmentieri</name>
    <dbReference type="NCBI Taxonomy" id="1905730"/>
    <lineage>
        <taxon>Bacteria</taxon>
        <taxon>Pseudomonadati</taxon>
        <taxon>Pseudomonadota</taxon>
        <taxon>Gammaproteobacteria</taxon>
        <taxon>Enterobacterales</taxon>
        <taxon>Pectobacteriaceae</taxon>
        <taxon>Pectobacterium</taxon>
    </lineage>
</organism>